<evidence type="ECO:0000256" key="5">
    <source>
        <dbReference type="ARBA" id="ARBA00022917"/>
    </source>
</evidence>
<keyword evidence="5" id="KW-0648">Protein biosynthesis</keyword>
<dbReference type="InterPro" id="IPR037171">
    <property type="entry name" value="NagB/RpiA_transferase-like"/>
</dbReference>
<dbReference type="SUPFAM" id="SSF100950">
    <property type="entry name" value="NagB/RpiA/CoA transferase-like"/>
    <property type="match status" value="1"/>
</dbReference>
<protein>
    <recommendedName>
        <fullName evidence="6">Translation initiation factor eIF2B subunit beta</fullName>
    </recommendedName>
    <alternativeName>
        <fullName evidence="7">eIF2B GDP-GTP exchange factor subunit beta</fullName>
    </alternativeName>
</protein>
<comment type="similarity">
    <text evidence="2 9">Belongs to the eIF-2B alpha/beta/delta subunits family.</text>
</comment>
<dbReference type="InterPro" id="IPR051855">
    <property type="entry name" value="eIF2B_beta_subunit"/>
</dbReference>
<sequence>MVSEISESFSKTFKQLIRDIKMQKLDGSYNVAVAVVNLFRDLVLHEKWNTAKDLIFLMKTCGKLLAKELPLQTSAENMIRRMLKIVRDEYTTACNEQQEELDIQESLHKIVTSEEEIDDYSKTVAELKESILDHINEFHMELETSIENITKEAIKHIHTSEIILTIGKSAIVESFLKEAARYRKFDVIVCECSPLKYGQDMAISLSNSKISTTLIADSSMFGIMGRVNKVIIGTHTVMANGGLRAISGTHAVALAAKYYSVPVIVLAGLYKLSSQYLHSHEDNFNQFTSPESVLSYSEGVLTSSVHVYNPMFDYVPPELVTLFISNAGGHAPSYVYRLLSEMYHQDDNDL</sequence>
<comment type="subcellular location">
    <subcellularLocation>
        <location evidence="1">Cytoplasm</location>
        <location evidence="1">Cytosol</location>
    </subcellularLocation>
</comment>
<evidence type="ECO:0000256" key="7">
    <source>
        <dbReference type="ARBA" id="ARBA00044228"/>
    </source>
</evidence>
<evidence type="ECO:0000313" key="11">
    <source>
        <dbReference type="EMBL" id="KAK7598197.1"/>
    </source>
</evidence>
<dbReference type="InterPro" id="IPR000649">
    <property type="entry name" value="IF-2B-related"/>
</dbReference>
<evidence type="ECO:0000256" key="6">
    <source>
        <dbReference type="ARBA" id="ARBA00044122"/>
    </source>
</evidence>
<dbReference type="PANTHER" id="PTHR45859:SF1">
    <property type="entry name" value="TRANSLATION INITIATION FACTOR EIF-2B SUBUNIT BETA"/>
    <property type="match status" value="1"/>
</dbReference>
<dbReference type="Pfam" id="PF01008">
    <property type="entry name" value="IF-2B"/>
    <property type="match status" value="1"/>
</dbReference>
<evidence type="ECO:0000256" key="10">
    <source>
        <dbReference type="SAM" id="Coils"/>
    </source>
</evidence>
<gene>
    <name evidence="11" type="ORF">V9T40_006432</name>
</gene>
<evidence type="ECO:0000256" key="1">
    <source>
        <dbReference type="ARBA" id="ARBA00004514"/>
    </source>
</evidence>
<comment type="subunit">
    <text evidence="8">Component of the translation initiation factor 2B (eIF2B) complex which is a heterodecamer of two sets of five different subunits: alpha, beta, gamma, delta and epsilon. Subunits alpha, beta and delta comprise a regulatory subcomplex and subunits epsilon and gamma comprise a catalytic subcomplex. Within the complex, the hexameric regulatory complex resides at the center, with the two heterodimeric catalytic subcomplexes bound on opposite sides.</text>
</comment>
<evidence type="ECO:0000256" key="4">
    <source>
        <dbReference type="ARBA" id="ARBA00022540"/>
    </source>
</evidence>
<dbReference type="GO" id="GO:0005829">
    <property type="term" value="C:cytosol"/>
    <property type="evidence" value="ECO:0007669"/>
    <property type="project" value="UniProtKB-SubCell"/>
</dbReference>
<dbReference type="InterPro" id="IPR042529">
    <property type="entry name" value="IF_2B-like_C"/>
</dbReference>
<dbReference type="GO" id="GO:0005851">
    <property type="term" value="C:eukaryotic translation initiation factor 2B complex"/>
    <property type="evidence" value="ECO:0007669"/>
    <property type="project" value="TreeGrafter"/>
</dbReference>
<dbReference type="Gene3D" id="3.40.50.10470">
    <property type="entry name" value="Translation initiation factor eif-2b, domain 2"/>
    <property type="match status" value="1"/>
</dbReference>
<name>A0AAN9TM87_9HEMI</name>
<dbReference type="GO" id="GO:0003743">
    <property type="term" value="F:translation initiation factor activity"/>
    <property type="evidence" value="ECO:0007669"/>
    <property type="project" value="UniProtKB-KW"/>
</dbReference>
<dbReference type="GO" id="GO:0005085">
    <property type="term" value="F:guanyl-nucleotide exchange factor activity"/>
    <property type="evidence" value="ECO:0007669"/>
    <property type="project" value="TreeGrafter"/>
</dbReference>
<keyword evidence="3" id="KW-0963">Cytoplasm</keyword>
<evidence type="ECO:0000256" key="2">
    <source>
        <dbReference type="ARBA" id="ARBA00007251"/>
    </source>
</evidence>
<accession>A0AAN9TM87</accession>
<evidence type="ECO:0000313" key="12">
    <source>
        <dbReference type="Proteomes" id="UP001367676"/>
    </source>
</evidence>
<dbReference type="EMBL" id="JBBCAQ010000014">
    <property type="protein sequence ID" value="KAK7598197.1"/>
    <property type="molecule type" value="Genomic_DNA"/>
</dbReference>
<dbReference type="AlphaFoldDB" id="A0AAN9TM87"/>
<organism evidence="11 12">
    <name type="scientific">Parthenolecanium corni</name>
    <dbReference type="NCBI Taxonomy" id="536013"/>
    <lineage>
        <taxon>Eukaryota</taxon>
        <taxon>Metazoa</taxon>
        <taxon>Ecdysozoa</taxon>
        <taxon>Arthropoda</taxon>
        <taxon>Hexapoda</taxon>
        <taxon>Insecta</taxon>
        <taxon>Pterygota</taxon>
        <taxon>Neoptera</taxon>
        <taxon>Paraneoptera</taxon>
        <taxon>Hemiptera</taxon>
        <taxon>Sternorrhyncha</taxon>
        <taxon>Coccoidea</taxon>
        <taxon>Coccidae</taxon>
        <taxon>Parthenolecanium</taxon>
    </lineage>
</organism>
<dbReference type="Proteomes" id="UP001367676">
    <property type="component" value="Unassembled WGS sequence"/>
</dbReference>
<reference evidence="11 12" key="1">
    <citation type="submission" date="2024-03" db="EMBL/GenBank/DDBJ databases">
        <title>Adaptation during the transition from Ophiocordyceps entomopathogen to insect associate is accompanied by gene loss and intensified selection.</title>
        <authorList>
            <person name="Ward C.M."/>
            <person name="Onetto C.A."/>
            <person name="Borneman A.R."/>
        </authorList>
    </citation>
    <scope>NUCLEOTIDE SEQUENCE [LARGE SCALE GENOMIC DNA]</scope>
    <source>
        <strain evidence="11">AWRI1</strain>
        <tissue evidence="11">Single Adult Female</tissue>
    </source>
</reference>
<keyword evidence="12" id="KW-1185">Reference proteome</keyword>
<comment type="caution">
    <text evidence="11">The sequence shown here is derived from an EMBL/GenBank/DDBJ whole genome shotgun (WGS) entry which is preliminary data.</text>
</comment>
<evidence type="ECO:0000256" key="9">
    <source>
        <dbReference type="RuleBase" id="RU003814"/>
    </source>
</evidence>
<keyword evidence="10" id="KW-0175">Coiled coil</keyword>
<keyword evidence="4" id="KW-0396">Initiation factor</keyword>
<proteinExistence type="inferred from homology"/>
<evidence type="ECO:0000256" key="3">
    <source>
        <dbReference type="ARBA" id="ARBA00022490"/>
    </source>
</evidence>
<dbReference type="PANTHER" id="PTHR45859">
    <property type="entry name" value="TRANSLATION INITIATION FACTOR EIF-2B SUBUNIT BETA"/>
    <property type="match status" value="1"/>
</dbReference>
<evidence type="ECO:0000256" key="8">
    <source>
        <dbReference type="ARBA" id="ARBA00046432"/>
    </source>
</evidence>
<feature type="coiled-coil region" evidence="10">
    <location>
        <begin position="110"/>
        <end position="137"/>
    </location>
</feature>